<evidence type="ECO:0000256" key="3">
    <source>
        <dbReference type="ARBA" id="ARBA00022475"/>
    </source>
</evidence>
<dbReference type="AlphaFoldDB" id="A0A9J6E7X8"/>
<dbReference type="PANTHER" id="PTHR42643">
    <property type="entry name" value="IONOTROPIC RECEPTOR 20A-RELATED"/>
    <property type="match status" value="1"/>
</dbReference>
<proteinExistence type="inferred from homology"/>
<keyword evidence="5 9" id="KW-1133">Transmembrane helix</keyword>
<keyword evidence="8" id="KW-0325">Glycoprotein</keyword>
<dbReference type="Gene3D" id="1.10.287.70">
    <property type="match status" value="1"/>
</dbReference>
<gene>
    <name evidence="11" type="ORF">HPB51_006632</name>
</gene>
<dbReference type="InterPro" id="IPR001320">
    <property type="entry name" value="Iontro_rcpt_C"/>
</dbReference>
<evidence type="ECO:0000256" key="2">
    <source>
        <dbReference type="ARBA" id="ARBA00008685"/>
    </source>
</evidence>
<evidence type="ECO:0000256" key="4">
    <source>
        <dbReference type="ARBA" id="ARBA00022692"/>
    </source>
</evidence>
<organism evidence="11 12">
    <name type="scientific">Rhipicephalus microplus</name>
    <name type="common">Cattle tick</name>
    <name type="synonym">Boophilus microplus</name>
    <dbReference type="NCBI Taxonomy" id="6941"/>
    <lineage>
        <taxon>Eukaryota</taxon>
        <taxon>Metazoa</taxon>
        <taxon>Ecdysozoa</taxon>
        <taxon>Arthropoda</taxon>
        <taxon>Chelicerata</taxon>
        <taxon>Arachnida</taxon>
        <taxon>Acari</taxon>
        <taxon>Parasitiformes</taxon>
        <taxon>Ixodida</taxon>
        <taxon>Ixodoidea</taxon>
        <taxon>Ixodidae</taxon>
        <taxon>Rhipicephalinae</taxon>
        <taxon>Rhipicephalus</taxon>
        <taxon>Boophilus</taxon>
    </lineage>
</organism>
<name>A0A9J6E7X8_RHIMP</name>
<dbReference type="GO" id="GO:0050906">
    <property type="term" value="P:detection of stimulus involved in sensory perception"/>
    <property type="evidence" value="ECO:0007669"/>
    <property type="project" value="UniProtKB-ARBA"/>
</dbReference>
<reference evidence="11" key="1">
    <citation type="journal article" date="2020" name="Cell">
        <title>Large-Scale Comparative Analyses of Tick Genomes Elucidate Their Genetic Diversity and Vector Capacities.</title>
        <authorList>
            <consortium name="Tick Genome and Microbiome Consortium (TIGMIC)"/>
            <person name="Jia N."/>
            <person name="Wang J."/>
            <person name="Shi W."/>
            <person name="Du L."/>
            <person name="Sun Y."/>
            <person name="Zhan W."/>
            <person name="Jiang J.F."/>
            <person name="Wang Q."/>
            <person name="Zhang B."/>
            <person name="Ji P."/>
            <person name="Bell-Sakyi L."/>
            <person name="Cui X.M."/>
            <person name="Yuan T.T."/>
            <person name="Jiang B.G."/>
            <person name="Yang W.F."/>
            <person name="Lam T.T."/>
            <person name="Chang Q.C."/>
            <person name="Ding S.J."/>
            <person name="Wang X.J."/>
            <person name="Zhu J.G."/>
            <person name="Ruan X.D."/>
            <person name="Zhao L."/>
            <person name="Wei J.T."/>
            <person name="Ye R.Z."/>
            <person name="Que T.C."/>
            <person name="Du C.H."/>
            <person name="Zhou Y.H."/>
            <person name="Cheng J.X."/>
            <person name="Dai P.F."/>
            <person name="Guo W.B."/>
            <person name="Han X.H."/>
            <person name="Huang E.J."/>
            <person name="Li L.F."/>
            <person name="Wei W."/>
            <person name="Gao Y.C."/>
            <person name="Liu J.Z."/>
            <person name="Shao H.Z."/>
            <person name="Wang X."/>
            <person name="Wang C.C."/>
            <person name="Yang T.C."/>
            <person name="Huo Q.B."/>
            <person name="Li W."/>
            <person name="Chen H.Y."/>
            <person name="Chen S.E."/>
            <person name="Zhou L.G."/>
            <person name="Ni X.B."/>
            <person name="Tian J.H."/>
            <person name="Sheng Y."/>
            <person name="Liu T."/>
            <person name="Pan Y.S."/>
            <person name="Xia L.Y."/>
            <person name="Li J."/>
            <person name="Zhao F."/>
            <person name="Cao W.C."/>
        </authorList>
    </citation>
    <scope>NUCLEOTIDE SEQUENCE</scope>
    <source>
        <strain evidence="11">Rmic-2018</strain>
    </source>
</reference>
<dbReference type="GO" id="GO:0005886">
    <property type="term" value="C:plasma membrane"/>
    <property type="evidence" value="ECO:0007669"/>
    <property type="project" value="UniProtKB-SubCell"/>
</dbReference>
<dbReference type="Pfam" id="PF00060">
    <property type="entry name" value="Lig_chan"/>
    <property type="match status" value="1"/>
</dbReference>
<evidence type="ECO:0000313" key="11">
    <source>
        <dbReference type="EMBL" id="KAH8030200.1"/>
    </source>
</evidence>
<dbReference type="EMBL" id="JABSTU010000005">
    <property type="protein sequence ID" value="KAH8030200.1"/>
    <property type="molecule type" value="Genomic_DNA"/>
</dbReference>
<sequence>MCLSEALKKSCRCLMNESFRQQVSRLSNAGYPKSLVVSVAEGLHRKVLEKRCEGMDREVDLFIGPAGLIAERLEAANFYPYVFGYSTILAPHPRKIVDPFSFINAFQPEVWLAIFLGWFLVAFVSTVGESLFSSLAPGHGRGPHLGGYWNHLWEYLQFMLPQGCNKRTSSEFGRVLLCFWFLAMLVLMSSLGGELKGSLLVKDTEDHVDSVDDLLRFPAIRIAAEKGSVHERFFNRPAHPTFRSLYPRLQPVRGSLTSMDVAAAVLDQVEARTHVFVLPLTYLKGLLNARFTASGGRCRFHVVRNPLSLTTVGMFHRKDLAPDTREAIEKRARYMIDSHLFERMIDTRVINYTRCLQEEEDHVDALSIGDVHGIFYLYLAGVCTSFVGFGLELVAHALAPREGSKATKLSLVQARRVKLSALNEEA</sequence>
<evidence type="ECO:0000256" key="8">
    <source>
        <dbReference type="ARBA" id="ARBA00023180"/>
    </source>
</evidence>
<feature type="domain" description="Ionotropic glutamate receptor C-terminal" evidence="10">
    <location>
        <begin position="108"/>
        <end position="381"/>
    </location>
</feature>
<comment type="subcellular location">
    <subcellularLocation>
        <location evidence="1">Cell membrane</location>
        <topology evidence="1">Multi-pass membrane protein</topology>
    </subcellularLocation>
</comment>
<evidence type="ECO:0000256" key="1">
    <source>
        <dbReference type="ARBA" id="ARBA00004651"/>
    </source>
</evidence>
<keyword evidence="3" id="KW-1003">Cell membrane</keyword>
<keyword evidence="4 9" id="KW-0812">Transmembrane</keyword>
<dbReference type="GO" id="GO:0015276">
    <property type="term" value="F:ligand-gated monoatomic ion channel activity"/>
    <property type="evidence" value="ECO:0007669"/>
    <property type="project" value="InterPro"/>
</dbReference>
<evidence type="ECO:0000256" key="6">
    <source>
        <dbReference type="ARBA" id="ARBA00023136"/>
    </source>
</evidence>
<accession>A0A9J6E7X8</accession>
<evidence type="ECO:0000259" key="10">
    <source>
        <dbReference type="Pfam" id="PF00060"/>
    </source>
</evidence>
<comment type="caution">
    <text evidence="11">The sequence shown here is derived from an EMBL/GenBank/DDBJ whole genome shotgun (WGS) entry which is preliminary data.</text>
</comment>
<dbReference type="InterPro" id="IPR052192">
    <property type="entry name" value="Insect_Ionotropic_Sensory_Rcpt"/>
</dbReference>
<feature type="transmembrane region" description="Helical" evidence="9">
    <location>
        <begin position="175"/>
        <end position="193"/>
    </location>
</feature>
<dbReference type="VEuPathDB" id="VectorBase:LOC119165145"/>
<keyword evidence="12" id="KW-1185">Reference proteome</keyword>
<dbReference type="SUPFAM" id="SSF53850">
    <property type="entry name" value="Periplasmic binding protein-like II"/>
    <property type="match status" value="1"/>
</dbReference>
<comment type="similarity">
    <text evidence="2">Belongs to the glutamate-gated ion channel (TC 1.A.10.1) family.</text>
</comment>
<reference evidence="11" key="2">
    <citation type="submission" date="2021-09" db="EMBL/GenBank/DDBJ databases">
        <authorList>
            <person name="Jia N."/>
            <person name="Wang J."/>
            <person name="Shi W."/>
            <person name="Du L."/>
            <person name="Sun Y."/>
            <person name="Zhan W."/>
            <person name="Jiang J."/>
            <person name="Wang Q."/>
            <person name="Zhang B."/>
            <person name="Ji P."/>
            <person name="Sakyi L.B."/>
            <person name="Cui X."/>
            <person name="Yuan T."/>
            <person name="Jiang B."/>
            <person name="Yang W."/>
            <person name="Lam T.T.-Y."/>
            <person name="Chang Q."/>
            <person name="Ding S."/>
            <person name="Wang X."/>
            <person name="Zhu J."/>
            <person name="Ruan X."/>
            <person name="Zhao L."/>
            <person name="Wei J."/>
            <person name="Que T."/>
            <person name="Du C."/>
            <person name="Cheng J."/>
            <person name="Dai P."/>
            <person name="Han X."/>
            <person name="Huang E."/>
            <person name="Gao Y."/>
            <person name="Liu J."/>
            <person name="Shao H."/>
            <person name="Ye R."/>
            <person name="Li L."/>
            <person name="Wei W."/>
            <person name="Wang X."/>
            <person name="Wang C."/>
            <person name="Huo Q."/>
            <person name="Li W."/>
            <person name="Guo W."/>
            <person name="Chen H."/>
            <person name="Chen S."/>
            <person name="Zhou L."/>
            <person name="Zhou L."/>
            <person name="Ni X."/>
            <person name="Tian J."/>
            <person name="Zhou Y."/>
            <person name="Sheng Y."/>
            <person name="Liu T."/>
            <person name="Pan Y."/>
            <person name="Xia L."/>
            <person name="Li J."/>
            <person name="Zhao F."/>
            <person name="Cao W."/>
        </authorList>
    </citation>
    <scope>NUCLEOTIDE SEQUENCE</scope>
    <source>
        <strain evidence="11">Rmic-2018</strain>
        <tissue evidence="11">Larvae</tissue>
    </source>
</reference>
<dbReference type="PANTHER" id="PTHR42643:SF38">
    <property type="entry name" value="IONOTROPIC RECEPTOR 100A"/>
    <property type="match status" value="1"/>
</dbReference>
<keyword evidence="6 9" id="KW-0472">Membrane</keyword>
<evidence type="ECO:0000256" key="7">
    <source>
        <dbReference type="ARBA" id="ARBA00023170"/>
    </source>
</evidence>
<evidence type="ECO:0000256" key="9">
    <source>
        <dbReference type="SAM" id="Phobius"/>
    </source>
</evidence>
<feature type="transmembrane region" description="Helical" evidence="9">
    <location>
        <begin position="110"/>
        <end position="132"/>
    </location>
</feature>
<keyword evidence="7" id="KW-0675">Receptor</keyword>
<evidence type="ECO:0000313" key="12">
    <source>
        <dbReference type="Proteomes" id="UP000821866"/>
    </source>
</evidence>
<evidence type="ECO:0000256" key="5">
    <source>
        <dbReference type="ARBA" id="ARBA00022989"/>
    </source>
</evidence>
<dbReference type="Proteomes" id="UP000821866">
    <property type="component" value="Chromosome 3"/>
</dbReference>
<protein>
    <recommendedName>
        <fullName evidence="10">Ionotropic glutamate receptor C-terminal domain-containing protein</fullName>
    </recommendedName>
</protein>